<dbReference type="InterPro" id="IPR015421">
    <property type="entry name" value="PyrdxlP-dep_Trfase_major"/>
</dbReference>
<evidence type="ECO:0000256" key="1">
    <source>
        <dbReference type="ARBA" id="ARBA00001933"/>
    </source>
</evidence>
<dbReference type="Proteomes" id="UP000886339">
    <property type="component" value="Unassembled WGS sequence"/>
</dbReference>
<keyword evidence="2" id="KW-0663">Pyridoxal phosphate</keyword>
<dbReference type="Pfam" id="PF00266">
    <property type="entry name" value="Aminotran_5"/>
    <property type="match status" value="1"/>
</dbReference>
<evidence type="ECO:0000313" key="6">
    <source>
        <dbReference type="EMBL" id="HEC06086.1"/>
    </source>
</evidence>
<protein>
    <submittedName>
        <fullName evidence="6">Aminotransferase class V-fold PLP-dependent enzyme</fullName>
    </submittedName>
</protein>
<dbReference type="Gene3D" id="3.90.1150.10">
    <property type="entry name" value="Aspartate Aminotransferase, domain 1"/>
    <property type="match status" value="1"/>
</dbReference>
<dbReference type="GO" id="GO:0008483">
    <property type="term" value="F:transaminase activity"/>
    <property type="evidence" value="ECO:0007669"/>
    <property type="project" value="UniProtKB-KW"/>
</dbReference>
<dbReference type="PROSITE" id="PS00595">
    <property type="entry name" value="AA_TRANSFER_CLASS_5"/>
    <property type="match status" value="1"/>
</dbReference>
<accession>A0A831RS65</accession>
<dbReference type="InterPro" id="IPR020578">
    <property type="entry name" value="Aminotrans_V_PyrdxlP_BS"/>
</dbReference>
<dbReference type="InterPro" id="IPR015424">
    <property type="entry name" value="PyrdxlP-dep_Trfase"/>
</dbReference>
<dbReference type="Gene3D" id="3.40.640.10">
    <property type="entry name" value="Type I PLP-dependent aspartate aminotransferase-like (Major domain)"/>
    <property type="match status" value="1"/>
</dbReference>
<reference evidence="6" key="1">
    <citation type="journal article" date="2020" name="mSystems">
        <title>Genome- and Community-Level Interaction Insights into Carbon Utilization and Element Cycling Functions of Hydrothermarchaeota in Hydrothermal Sediment.</title>
        <authorList>
            <person name="Zhou Z."/>
            <person name="Liu Y."/>
            <person name="Xu W."/>
            <person name="Pan J."/>
            <person name="Luo Z.H."/>
            <person name="Li M."/>
        </authorList>
    </citation>
    <scope>NUCLEOTIDE SEQUENCE [LARGE SCALE GENOMIC DNA]</scope>
    <source>
        <strain evidence="6">HyVt-458</strain>
    </source>
</reference>
<keyword evidence="6" id="KW-0808">Transferase</keyword>
<keyword evidence="6" id="KW-0032">Aminotransferase</keyword>
<dbReference type="SUPFAM" id="SSF53383">
    <property type="entry name" value="PLP-dependent transferases"/>
    <property type="match status" value="1"/>
</dbReference>
<dbReference type="EMBL" id="DRLF01000163">
    <property type="protein sequence ID" value="HEC06086.1"/>
    <property type="molecule type" value="Genomic_DNA"/>
</dbReference>
<comment type="similarity">
    <text evidence="3">Belongs to the class-V pyridoxal-phosphate-dependent aminotransferase family.</text>
</comment>
<feature type="non-terminal residue" evidence="6">
    <location>
        <position position="1"/>
    </location>
</feature>
<feature type="domain" description="Aminotransferase class V" evidence="5">
    <location>
        <begin position="12"/>
        <end position="269"/>
    </location>
</feature>
<dbReference type="PANTHER" id="PTHR43092">
    <property type="entry name" value="L-CYSTEINE DESULFHYDRASE"/>
    <property type="match status" value="1"/>
</dbReference>
<proteinExistence type="inferred from homology"/>
<organism evidence="6">
    <name type="scientific">Thiolapillus brandeum</name>
    <dbReference type="NCBI Taxonomy" id="1076588"/>
    <lineage>
        <taxon>Bacteria</taxon>
        <taxon>Pseudomonadati</taxon>
        <taxon>Pseudomonadota</taxon>
        <taxon>Gammaproteobacteria</taxon>
        <taxon>Chromatiales</taxon>
        <taxon>Sedimenticolaceae</taxon>
        <taxon>Thiolapillus</taxon>
    </lineage>
</organism>
<dbReference type="InterPro" id="IPR000192">
    <property type="entry name" value="Aminotrans_V_dom"/>
</dbReference>
<dbReference type="AlphaFoldDB" id="A0A831RS65"/>
<evidence type="ECO:0000256" key="3">
    <source>
        <dbReference type="RuleBase" id="RU004075"/>
    </source>
</evidence>
<evidence type="ECO:0000259" key="5">
    <source>
        <dbReference type="Pfam" id="PF00266"/>
    </source>
</evidence>
<dbReference type="InterPro" id="IPR015422">
    <property type="entry name" value="PyrdxlP-dep_Trfase_small"/>
</dbReference>
<gene>
    <name evidence="6" type="ORF">ENJ12_04510</name>
</gene>
<name>A0A831RS65_9GAMM</name>
<evidence type="ECO:0000256" key="2">
    <source>
        <dbReference type="ARBA" id="ARBA00022898"/>
    </source>
</evidence>
<comment type="cofactor">
    <cofactor evidence="1 4">
        <name>pyridoxal 5'-phosphate</name>
        <dbReference type="ChEBI" id="CHEBI:597326"/>
    </cofactor>
</comment>
<evidence type="ECO:0000256" key="4">
    <source>
        <dbReference type="RuleBase" id="RU004504"/>
    </source>
</evidence>
<comment type="caution">
    <text evidence="6">The sequence shown here is derived from an EMBL/GenBank/DDBJ whole genome shotgun (WGS) entry which is preliminary data.</text>
</comment>
<sequence length="284" mass="31823">VTLTKVEIPVLGATEQAYVDAFANAVSPATRMIVFSHITYKTGARLPVKRICQEVAVPNGIPTLIDGAHAIGMIELDFHDMDCDFYAGSGHKWQCGPGATGILYVRDNLGRLRDYWSDRAEVFWPINSSLAEYPFFGLQLQLQYVGNDNYPAKRALADACDMWDEIGRDRIEAYVLSLSAYCKQLIRQAFGESTVIYSPDAPGLSSGLTAFNPFDDRTDAELLKQFRDRLREEYGFVVRTTDFHVTLDGPEEHALRISTHLFHDERDVEGVVAAMYSLFSDMTS</sequence>
<dbReference type="PANTHER" id="PTHR43092:SF2">
    <property type="entry name" value="HERCYNYLCYSTEINE SULFOXIDE LYASE"/>
    <property type="match status" value="1"/>
</dbReference>